<feature type="domain" description="PE-PPE" evidence="2">
    <location>
        <begin position="76"/>
        <end position="294"/>
    </location>
</feature>
<feature type="compositionally biased region" description="Polar residues" evidence="1">
    <location>
        <begin position="303"/>
        <end position="312"/>
    </location>
</feature>
<feature type="compositionally biased region" description="Basic and acidic residues" evidence="1">
    <location>
        <begin position="359"/>
        <end position="376"/>
    </location>
</feature>
<dbReference type="RefSeq" id="YP_009953583.1">
    <property type="nucleotide sequence ID" value="NC_051623.1"/>
</dbReference>
<protein>
    <submittedName>
        <fullName evidence="3">Esterase</fullName>
    </submittedName>
</protein>
<dbReference type="SUPFAM" id="SSF53474">
    <property type="entry name" value="alpha/beta-Hydrolases"/>
    <property type="match status" value="1"/>
</dbReference>
<feature type="region of interest" description="Disordered" evidence="1">
    <location>
        <begin position="295"/>
        <end position="376"/>
    </location>
</feature>
<evidence type="ECO:0000313" key="3">
    <source>
        <dbReference type="EMBL" id="QFP94876.1"/>
    </source>
</evidence>
<organism evidence="3 4">
    <name type="scientific">Mycobacterium phage Marshawn</name>
    <dbReference type="NCBI Taxonomy" id="2652423"/>
    <lineage>
        <taxon>Viruses</taxon>
        <taxon>Duplodnaviria</taxon>
        <taxon>Heunggongvirae</taxon>
        <taxon>Uroviricota</taxon>
        <taxon>Caudoviricetes</taxon>
        <taxon>Weiservirinae</taxon>
        <taxon>Anayavirus</taxon>
        <taxon>Anayavirus marshawn</taxon>
    </lineage>
</organism>
<gene>
    <name evidence="3" type="primary">90</name>
    <name evidence="3" type="ORF">SEA_MARSHAWN_90</name>
</gene>
<dbReference type="EMBL" id="MN284895">
    <property type="protein sequence ID" value="QFP94876.1"/>
    <property type="molecule type" value="Genomic_DNA"/>
</dbReference>
<keyword evidence="4" id="KW-1185">Reference proteome</keyword>
<dbReference type="KEGG" id="vg:60325058"/>
<evidence type="ECO:0000313" key="4">
    <source>
        <dbReference type="Proteomes" id="UP000325974"/>
    </source>
</evidence>
<dbReference type="Proteomes" id="UP000325974">
    <property type="component" value="Segment"/>
</dbReference>
<proteinExistence type="predicted"/>
<name>A0A5P8D789_9CAUD</name>
<dbReference type="Gene3D" id="3.40.50.1820">
    <property type="entry name" value="alpha/beta hydrolase"/>
    <property type="match status" value="1"/>
</dbReference>
<reference evidence="3 4" key="1">
    <citation type="submission" date="2019-08" db="EMBL/GenBank/DDBJ databases">
        <authorList>
            <person name="Tisher V."/>
            <person name="Wilcox J."/>
            <person name="Boggs D."/>
            <person name="Byrne M."/>
            <person name="Copriviza J."/>
            <person name="deSilva C."/>
            <person name="Devereaux C."/>
            <person name="Hart C."/>
            <person name="Holyfield W."/>
            <person name="Sciammas C."/>
            <person name="Splaine-Duchscherer K."/>
            <person name="Bonilla C."/>
            <person name="Ettinger A.-S.H."/>
            <person name="Ettinger W.F."/>
            <person name="Haydock J."/>
            <person name="Anders K.R."/>
            <person name="Garlena R.A."/>
            <person name="Russell D.A."/>
            <person name="Pope W.H."/>
            <person name="Jacobs-Sera D."/>
            <person name="Hatfull G.F."/>
        </authorList>
    </citation>
    <scope>NUCLEOTIDE SEQUENCE [LARGE SCALE GENOMIC DNA]</scope>
</reference>
<sequence length="376" mass="38888">MCVDIHAVSPRSVTVHAMTTHTLTKAAAAAAVLVSIATVAPALAAPTAFTFRGTDSFLAGGAAGDRPEDLVPSLFAGANVVPVAYPADTLQMDRNTAQAVVNLVAAEQGVEGPIIVAGFSQGAIAVARDKQRVMSLPEAERPAADQLSYVTIGDPTSSGGILRFVPVRVPFLGVGPTRVPETPYDTIVIDREYDGFADFPDRPLNLVATLNALAGIYYVHGRYDEADLDPAHVPATHVTTDVNGLGGRTTRYVVPTAHLPIVQPLRDVELALTRQTGITDGLDAALRPVVDRGYVRNDRPATTRPSTSTDTNVRPLVRDSIKATPGTTSTTPASSTPGGGRAEAVSDADGLATPSAGADKGEADSDGSEAHSDAAA</sequence>
<dbReference type="InterPro" id="IPR029058">
    <property type="entry name" value="AB_hydrolase_fold"/>
</dbReference>
<evidence type="ECO:0000256" key="1">
    <source>
        <dbReference type="SAM" id="MobiDB-lite"/>
    </source>
</evidence>
<dbReference type="InterPro" id="IPR013228">
    <property type="entry name" value="PE-PPE_C"/>
</dbReference>
<dbReference type="GeneID" id="60325058"/>
<feature type="compositionally biased region" description="Low complexity" evidence="1">
    <location>
        <begin position="323"/>
        <end position="336"/>
    </location>
</feature>
<accession>A0A5P8D789</accession>
<dbReference type="Pfam" id="PF08237">
    <property type="entry name" value="PE-PPE"/>
    <property type="match status" value="1"/>
</dbReference>
<evidence type="ECO:0000259" key="2">
    <source>
        <dbReference type="Pfam" id="PF08237"/>
    </source>
</evidence>